<keyword evidence="8" id="KW-1185">Reference proteome</keyword>
<evidence type="ECO:0000256" key="3">
    <source>
        <dbReference type="ARBA" id="ARBA00022692"/>
    </source>
</evidence>
<gene>
    <name evidence="7" type="ORF">FRX97_07950</name>
</gene>
<dbReference type="GO" id="GO:0005886">
    <property type="term" value="C:plasma membrane"/>
    <property type="evidence" value="ECO:0007669"/>
    <property type="project" value="UniProtKB-SubCell"/>
</dbReference>
<evidence type="ECO:0000256" key="2">
    <source>
        <dbReference type="ARBA" id="ARBA00022475"/>
    </source>
</evidence>
<evidence type="ECO:0000256" key="4">
    <source>
        <dbReference type="ARBA" id="ARBA00022989"/>
    </source>
</evidence>
<dbReference type="InterPro" id="IPR050833">
    <property type="entry name" value="Poly_Biosynth_Transport"/>
</dbReference>
<evidence type="ECO:0000313" key="7">
    <source>
        <dbReference type="EMBL" id="TXC78640.1"/>
    </source>
</evidence>
<feature type="transmembrane region" description="Helical" evidence="6">
    <location>
        <begin position="300"/>
        <end position="318"/>
    </location>
</feature>
<evidence type="ECO:0000256" key="5">
    <source>
        <dbReference type="ARBA" id="ARBA00023136"/>
    </source>
</evidence>
<keyword evidence="4 6" id="KW-1133">Transmembrane helix</keyword>
<feature type="transmembrane region" description="Helical" evidence="6">
    <location>
        <begin position="44"/>
        <end position="63"/>
    </location>
</feature>
<dbReference type="PANTHER" id="PTHR30250">
    <property type="entry name" value="PST FAMILY PREDICTED COLANIC ACID TRANSPORTER"/>
    <property type="match status" value="1"/>
</dbReference>
<dbReference type="Proteomes" id="UP000321168">
    <property type="component" value="Unassembled WGS sequence"/>
</dbReference>
<name>A0A5C6V166_9FLAO</name>
<proteinExistence type="predicted"/>
<feature type="transmembrane region" description="Helical" evidence="6">
    <location>
        <begin position="244"/>
        <end position="262"/>
    </location>
</feature>
<sequence>MAKSDKQVWISSGKFTLLERVAMLVFGVFTFHFLVSILNKEDYGTWMLFISIHAFIDTARSGFFKNPLIRFLNQKEVLRQESLQTSSLLLNLGFSIIFSLILLLAAIPIANSWNAPGLVPLIYVNVVLNVVLSFFTHYEYIQAARFRFKGTMIGNLIRSGLMCAAVFVYYIQDVQLDLWTLAWYFTAAAFAGAAYMFFSSRDLILFSWRTDKSWIKQLFNYGKYTLGTNLSAVVMRNIDTWMLGWYISPAAVAIYAVAIRIANLFEVPTMALAQVMFPQAVQKAESEGPAALKSLYENSVATLQVMLIPLVIVVIVFSDWIVELIAGPEYAEAGFILNITMLYGLIIPFNKQMGILLDAVGKAKTNMLFVARNAIINVVLNALLIPIWGIPGAAWASLFTMLLVMGINQRYLNKNFDVTLAAVFGNMLKVSKELPARAKAILNR</sequence>
<evidence type="ECO:0000256" key="6">
    <source>
        <dbReference type="SAM" id="Phobius"/>
    </source>
</evidence>
<dbReference type="RefSeq" id="WP_147014667.1">
    <property type="nucleotide sequence ID" value="NZ_VORB01000006.1"/>
</dbReference>
<comment type="caution">
    <text evidence="7">The sequence shown here is derived from an EMBL/GenBank/DDBJ whole genome shotgun (WGS) entry which is preliminary data.</text>
</comment>
<reference evidence="7 8" key="1">
    <citation type="submission" date="2019-08" db="EMBL/GenBank/DDBJ databases">
        <title>Genome of Luteibaculum oceani JCM 18817.</title>
        <authorList>
            <person name="Bowman J.P."/>
        </authorList>
    </citation>
    <scope>NUCLEOTIDE SEQUENCE [LARGE SCALE GENOMIC DNA]</scope>
    <source>
        <strain evidence="7 8">JCM 18817</strain>
    </source>
</reference>
<dbReference type="AlphaFoldDB" id="A0A5C6V166"/>
<protein>
    <submittedName>
        <fullName evidence="7">Oligosaccharide flippase family protein</fullName>
    </submittedName>
</protein>
<comment type="subcellular location">
    <subcellularLocation>
        <location evidence="1">Cell membrane</location>
        <topology evidence="1">Multi-pass membrane protein</topology>
    </subcellularLocation>
</comment>
<dbReference type="PANTHER" id="PTHR30250:SF11">
    <property type="entry name" value="O-ANTIGEN TRANSPORTER-RELATED"/>
    <property type="match status" value="1"/>
</dbReference>
<keyword evidence="2" id="KW-1003">Cell membrane</keyword>
<feature type="transmembrane region" description="Helical" evidence="6">
    <location>
        <begin position="21"/>
        <end position="38"/>
    </location>
</feature>
<evidence type="ECO:0000256" key="1">
    <source>
        <dbReference type="ARBA" id="ARBA00004651"/>
    </source>
</evidence>
<dbReference type="EMBL" id="VORB01000006">
    <property type="protein sequence ID" value="TXC78640.1"/>
    <property type="molecule type" value="Genomic_DNA"/>
</dbReference>
<accession>A0A5C6V166</accession>
<organism evidence="7 8">
    <name type="scientific">Luteibaculum oceani</name>
    <dbReference type="NCBI Taxonomy" id="1294296"/>
    <lineage>
        <taxon>Bacteria</taxon>
        <taxon>Pseudomonadati</taxon>
        <taxon>Bacteroidota</taxon>
        <taxon>Flavobacteriia</taxon>
        <taxon>Flavobacteriales</taxon>
        <taxon>Luteibaculaceae</taxon>
        <taxon>Luteibaculum</taxon>
    </lineage>
</organism>
<feature type="transmembrane region" description="Helical" evidence="6">
    <location>
        <begin position="394"/>
        <end position="412"/>
    </location>
</feature>
<feature type="transmembrane region" description="Helical" evidence="6">
    <location>
        <begin position="330"/>
        <end position="349"/>
    </location>
</feature>
<feature type="transmembrane region" description="Helical" evidence="6">
    <location>
        <begin position="122"/>
        <end position="141"/>
    </location>
</feature>
<dbReference type="OrthoDB" id="629958at2"/>
<dbReference type="Pfam" id="PF13440">
    <property type="entry name" value="Polysacc_synt_3"/>
    <property type="match status" value="1"/>
</dbReference>
<feature type="transmembrane region" description="Helical" evidence="6">
    <location>
        <begin position="178"/>
        <end position="198"/>
    </location>
</feature>
<feature type="transmembrane region" description="Helical" evidence="6">
    <location>
        <begin position="88"/>
        <end position="110"/>
    </location>
</feature>
<keyword evidence="3 6" id="KW-0812">Transmembrane</keyword>
<evidence type="ECO:0000313" key="8">
    <source>
        <dbReference type="Proteomes" id="UP000321168"/>
    </source>
</evidence>
<feature type="transmembrane region" description="Helical" evidence="6">
    <location>
        <begin position="153"/>
        <end position="172"/>
    </location>
</feature>
<keyword evidence="5 6" id="KW-0472">Membrane</keyword>